<dbReference type="Gene3D" id="3.30.2070.10">
    <property type="entry name" value="Formate dehydrogenase/DMSO reductase"/>
    <property type="match status" value="1"/>
</dbReference>
<evidence type="ECO:0000313" key="10">
    <source>
        <dbReference type="Proteomes" id="UP000580856"/>
    </source>
</evidence>
<evidence type="ECO:0000256" key="3">
    <source>
        <dbReference type="ARBA" id="ARBA00022505"/>
    </source>
</evidence>
<dbReference type="PANTHER" id="PTHR43742">
    <property type="entry name" value="TRIMETHYLAMINE-N-OXIDE REDUCTASE"/>
    <property type="match status" value="1"/>
</dbReference>
<keyword evidence="2" id="KW-0004">4Fe-4S</keyword>
<dbReference type="AlphaFoldDB" id="A0A846QL57"/>
<proteinExistence type="inferred from homology"/>
<sequence length="683" mass="71617">MLNRRAFLSFSAGATVGLMITPIPWKLTDDASIWTQNWKWNPKVPKRAIYFAEMASKMDPSGAGIRVASVEGCPVGVAGNPDHPMGKGAVSAMAAAEIGLLYSPSRVKTPMVRTESGFAPISWEKAEAMLTEKLGEARGRVAMVSGDETGSANEIFNALVANLEGEFFMMPGEAQSAARSWKMMGGEGQIGYDIENADHVLFLGADALESSGTAVRNARAFSATHPSGKEALAKYVYAGPVLNSTATVCDEWVQARPGMAATVAMGLANILMSEGMTAAFSGFDAFRAEAAAFTPARVERETGVRARDLMRMAAELRSARRPLVVAGSEFGQGAGARAVLASLGLNAVLGRIGAEGGVKAVAEAPVVVPGAASRSEMFQADFVAFMQKVAEGRADVDVLMVYDANPAYGLPQAEMMAKALEKVPFTVSFSSFMDETAKTADLILPSSMPVERYDDVYTPYGAAESCYNVNRPIAKAAFDTRHTADVLLGAASRMGMDLGFIAFKDVLKAKTVALGASWGDLKKGQTWTAAAAPVRQLNIAACAVPSVEPAGNGALALAPVAKSHLGNGKIAIPPSNVSTIRDTEFDGSDCMVQMNAKTARMSGVKAGQKVRLSGPGGEMLAKVCITEKVMNGVVAAPLGFGHTAWDEFSCGMGDNAYKLLAAVAEPETGLTAWSGTRVEIATA</sequence>
<evidence type="ECO:0000259" key="7">
    <source>
        <dbReference type="Pfam" id="PF00384"/>
    </source>
</evidence>
<dbReference type="SUPFAM" id="SSF50692">
    <property type="entry name" value="ADC-like"/>
    <property type="match status" value="1"/>
</dbReference>
<keyword evidence="3" id="KW-0500">Molybdenum</keyword>
<dbReference type="RefSeq" id="WP_167940928.1">
    <property type="nucleotide sequence ID" value="NZ_JAATJA010000001.1"/>
</dbReference>
<evidence type="ECO:0000256" key="5">
    <source>
        <dbReference type="ARBA" id="ARBA00022729"/>
    </source>
</evidence>
<reference evidence="9 10" key="1">
    <citation type="submission" date="2020-03" db="EMBL/GenBank/DDBJ databases">
        <title>Genomic Encyclopedia of Type Strains, Phase IV (KMG-IV): sequencing the most valuable type-strain genomes for metagenomic binning, comparative biology and taxonomic classification.</title>
        <authorList>
            <person name="Goeker M."/>
        </authorList>
    </citation>
    <scope>NUCLEOTIDE SEQUENCE [LARGE SCALE GENOMIC DNA]</scope>
    <source>
        <strain evidence="9 10">DSM 24233</strain>
    </source>
</reference>
<evidence type="ECO:0000256" key="4">
    <source>
        <dbReference type="ARBA" id="ARBA00022723"/>
    </source>
</evidence>
<dbReference type="Gene3D" id="2.20.25.90">
    <property type="entry name" value="ADC-like domains"/>
    <property type="match status" value="1"/>
</dbReference>
<keyword evidence="6" id="KW-0560">Oxidoreductase</keyword>
<dbReference type="Pfam" id="PF01568">
    <property type="entry name" value="Molydop_binding"/>
    <property type="match status" value="1"/>
</dbReference>
<organism evidence="9 10">
    <name type="scientific">Desulfobaculum xiamenense</name>
    <dbReference type="NCBI Taxonomy" id="995050"/>
    <lineage>
        <taxon>Bacteria</taxon>
        <taxon>Pseudomonadati</taxon>
        <taxon>Thermodesulfobacteriota</taxon>
        <taxon>Desulfovibrionia</taxon>
        <taxon>Desulfovibrionales</taxon>
        <taxon>Desulfovibrionaceae</taxon>
        <taxon>Desulfobaculum</taxon>
    </lineage>
</organism>
<protein>
    <submittedName>
        <fullName evidence="9">Anaerobic selenocysteine-containing dehydrogenase</fullName>
    </submittedName>
</protein>
<dbReference type="Gene3D" id="3.40.228.10">
    <property type="entry name" value="Dimethylsulfoxide Reductase, domain 2"/>
    <property type="match status" value="1"/>
</dbReference>
<dbReference type="SUPFAM" id="SSF53706">
    <property type="entry name" value="Formate dehydrogenase/DMSO reductase, domains 1-3"/>
    <property type="match status" value="1"/>
</dbReference>
<keyword evidence="5" id="KW-0732">Signal</keyword>
<dbReference type="InterPro" id="IPR050612">
    <property type="entry name" value="Prok_Mopterin_Oxidored"/>
</dbReference>
<name>A0A846QL57_9BACT</name>
<dbReference type="Gene3D" id="3.40.50.740">
    <property type="match status" value="1"/>
</dbReference>
<dbReference type="GO" id="GO:0046872">
    <property type="term" value="F:metal ion binding"/>
    <property type="evidence" value="ECO:0007669"/>
    <property type="project" value="UniProtKB-KW"/>
</dbReference>
<evidence type="ECO:0000256" key="1">
    <source>
        <dbReference type="ARBA" id="ARBA00010312"/>
    </source>
</evidence>
<feature type="domain" description="Molybdopterin dinucleotide-binding" evidence="8">
    <location>
        <begin position="589"/>
        <end position="642"/>
    </location>
</feature>
<dbReference type="Gene3D" id="2.40.40.20">
    <property type="match status" value="1"/>
</dbReference>
<dbReference type="Proteomes" id="UP000580856">
    <property type="component" value="Unassembled WGS sequence"/>
</dbReference>
<keyword evidence="2" id="KW-0411">Iron-sulfur</keyword>
<evidence type="ECO:0000259" key="8">
    <source>
        <dbReference type="Pfam" id="PF01568"/>
    </source>
</evidence>
<dbReference type="InterPro" id="IPR006656">
    <property type="entry name" value="Mopterin_OxRdtase"/>
</dbReference>
<keyword evidence="4" id="KW-0479">Metal-binding</keyword>
<dbReference type="NCBIfam" id="NF041783">
    <property type="entry name" value="mnquin_red_QrcB"/>
    <property type="match status" value="1"/>
</dbReference>
<dbReference type="InterPro" id="IPR006657">
    <property type="entry name" value="MoPterin_dinucl-bd_dom"/>
</dbReference>
<dbReference type="EMBL" id="JAATJA010000001">
    <property type="protein sequence ID" value="NJB67917.1"/>
    <property type="molecule type" value="Genomic_DNA"/>
</dbReference>
<evidence type="ECO:0000256" key="2">
    <source>
        <dbReference type="ARBA" id="ARBA00022485"/>
    </source>
</evidence>
<dbReference type="PANTHER" id="PTHR43742:SF9">
    <property type="entry name" value="TETRATHIONATE REDUCTASE SUBUNIT A"/>
    <property type="match status" value="1"/>
</dbReference>
<dbReference type="InterPro" id="IPR053557">
    <property type="entry name" value="Molybdopterin-Qrc_component"/>
</dbReference>
<dbReference type="InterPro" id="IPR009010">
    <property type="entry name" value="Asp_de-COase-like_dom_sf"/>
</dbReference>
<comment type="similarity">
    <text evidence="1">Belongs to the prokaryotic molybdopterin-containing oxidoreductase family.</text>
</comment>
<dbReference type="GO" id="GO:0016491">
    <property type="term" value="F:oxidoreductase activity"/>
    <property type="evidence" value="ECO:0007669"/>
    <property type="project" value="UniProtKB-KW"/>
</dbReference>
<keyword evidence="2" id="KW-0408">Iron</keyword>
<dbReference type="Pfam" id="PF00384">
    <property type="entry name" value="Molybdopterin"/>
    <property type="match status" value="1"/>
</dbReference>
<dbReference type="GO" id="GO:0051539">
    <property type="term" value="F:4 iron, 4 sulfur cluster binding"/>
    <property type="evidence" value="ECO:0007669"/>
    <property type="project" value="UniProtKB-KW"/>
</dbReference>
<gene>
    <name evidence="9" type="ORF">GGQ74_001557</name>
</gene>
<feature type="domain" description="Molybdopterin oxidoreductase" evidence="7">
    <location>
        <begin position="106"/>
        <end position="458"/>
    </location>
</feature>
<comment type="caution">
    <text evidence="9">The sequence shown here is derived from an EMBL/GenBank/DDBJ whole genome shotgun (WGS) entry which is preliminary data.</text>
</comment>
<evidence type="ECO:0000256" key="6">
    <source>
        <dbReference type="ARBA" id="ARBA00023002"/>
    </source>
</evidence>
<evidence type="ECO:0000313" key="9">
    <source>
        <dbReference type="EMBL" id="NJB67917.1"/>
    </source>
</evidence>
<keyword evidence="10" id="KW-1185">Reference proteome</keyword>
<dbReference type="GO" id="GO:0043546">
    <property type="term" value="F:molybdopterin cofactor binding"/>
    <property type="evidence" value="ECO:0007669"/>
    <property type="project" value="InterPro"/>
</dbReference>
<accession>A0A846QL57</accession>